<dbReference type="EMBL" id="JAVLVT010000001">
    <property type="protein sequence ID" value="MDS1269086.1"/>
    <property type="molecule type" value="Genomic_DNA"/>
</dbReference>
<keyword evidence="2" id="KW-1185">Reference proteome</keyword>
<gene>
    <name evidence="1" type="ORF">RIF23_02115</name>
</gene>
<dbReference type="PANTHER" id="PTHR38479">
    <property type="entry name" value="LMO0824 PROTEIN"/>
    <property type="match status" value="1"/>
</dbReference>
<accession>A0ABU2H1B9</accession>
<keyword evidence="1" id="KW-0238">DNA-binding</keyword>
<evidence type="ECO:0000313" key="2">
    <source>
        <dbReference type="Proteomes" id="UP001250214"/>
    </source>
</evidence>
<name>A0ABU2H1B9_9ACTN</name>
<organism evidence="1 2">
    <name type="scientific">Lipingzhangella rawalii</name>
    <dbReference type="NCBI Taxonomy" id="2055835"/>
    <lineage>
        <taxon>Bacteria</taxon>
        <taxon>Bacillati</taxon>
        <taxon>Actinomycetota</taxon>
        <taxon>Actinomycetes</taxon>
        <taxon>Streptosporangiales</taxon>
        <taxon>Nocardiopsidaceae</taxon>
        <taxon>Lipingzhangella</taxon>
    </lineage>
</organism>
<protein>
    <submittedName>
        <fullName evidence="1">Winged helix DNA-binding domain-containing protein</fullName>
    </submittedName>
</protein>
<dbReference type="GO" id="GO:0003677">
    <property type="term" value="F:DNA binding"/>
    <property type="evidence" value="ECO:0007669"/>
    <property type="project" value="UniProtKB-KW"/>
</dbReference>
<dbReference type="Proteomes" id="UP001250214">
    <property type="component" value="Unassembled WGS sequence"/>
</dbReference>
<dbReference type="InterPro" id="IPR009351">
    <property type="entry name" value="AlkZ-like"/>
</dbReference>
<sequence length="355" mass="38838">MSDLRELARLRCVAQLLAGQRAETPAAAVAWLTAAQGQDYAGALTSIALRTRTGTRAAVEQALDAGEIVRSWPMRGTLHLVCAADLGWMLEVLTPRVLAASARRRSQLGVDESTIERARTIAVTELAAHGRLSRSQLLARWEEAGIATAGGRGYHLITYLSMTGLLCFGPTRDGEQQLVLVAEWIPQPRTVEREEALGELALRYFRSHGPATFQDFARWAQLTATDARTGVARVDGELTRLYVHDTEYLLDPAIPQRLEQCRGEIDDVLLLPGFDEFVLGYANRAAVLPSAFADRIVPGGNGVFRPTVVRDGQIVGTWRHVGTASARRIEATAFTEFATQDQARIAEVYAALPHQ</sequence>
<comment type="caution">
    <text evidence="1">The sequence shown here is derived from an EMBL/GenBank/DDBJ whole genome shotgun (WGS) entry which is preliminary data.</text>
</comment>
<reference evidence="2" key="1">
    <citation type="submission" date="2023-07" db="EMBL/GenBank/DDBJ databases">
        <title>Novel species in the genus Lipingzhangella isolated from Sambhar Salt Lake.</title>
        <authorList>
            <person name="Jiya N."/>
            <person name="Kajale S."/>
            <person name="Sharma A."/>
        </authorList>
    </citation>
    <scope>NUCLEOTIDE SEQUENCE [LARGE SCALE GENOMIC DNA]</scope>
    <source>
        <strain evidence="2">LS1_29</strain>
    </source>
</reference>
<evidence type="ECO:0000313" key="1">
    <source>
        <dbReference type="EMBL" id="MDS1269086.1"/>
    </source>
</evidence>
<dbReference type="RefSeq" id="WP_310910600.1">
    <property type="nucleotide sequence ID" value="NZ_JAVLVT010000001.1"/>
</dbReference>
<proteinExistence type="predicted"/>
<dbReference type="Pfam" id="PF06224">
    <property type="entry name" value="AlkZ-like"/>
    <property type="match status" value="1"/>
</dbReference>
<dbReference type="PANTHER" id="PTHR38479:SF2">
    <property type="entry name" value="WINGED HELIX DNA-BINDING DOMAIN-CONTAINING PROTEIN"/>
    <property type="match status" value="1"/>
</dbReference>